<comment type="subcellular location">
    <subcellularLocation>
        <location evidence="1 7">Cell membrane</location>
        <topology evidence="1 7">Multi-pass membrane protein</topology>
    </subcellularLocation>
</comment>
<evidence type="ECO:0000256" key="6">
    <source>
        <dbReference type="ARBA" id="ARBA00023136"/>
    </source>
</evidence>
<dbReference type="InterPro" id="IPR035906">
    <property type="entry name" value="MetI-like_sf"/>
</dbReference>
<dbReference type="AlphaFoldDB" id="A0A2R6CAI8"/>
<dbReference type="PANTHER" id="PTHR43386">
    <property type="entry name" value="OLIGOPEPTIDE TRANSPORT SYSTEM PERMEASE PROTEIN APPC"/>
    <property type="match status" value="1"/>
</dbReference>
<dbReference type="SUPFAM" id="SSF161098">
    <property type="entry name" value="MetI-like"/>
    <property type="match status" value="1"/>
</dbReference>
<feature type="transmembrane region" description="Helical" evidence="7">
    <location>
        <begin position="21"/>
        <end position="41"/>
    </location>
</feature>
<dbReference type="InterPro" id="IPR050366">
    <property type="entry name" value="BP-dependent_transpt_permease"/>
</dbReference>
<evidence type="ECO:0000313" key="10">
    <source>
        <dbReference type="Proteomes" id="UP000242015"/>
    </source>
</evidence>
<name>A0A2R6CAI8_9ARCH</name>
<dbReference type="Gene3D" id="1.10.3720.10">
    <property type="entry name" value="MetI-like"/>
    <property type="match status" value="1"/>
</dbReference>
<keyword evidence="5 7" id="KW-1133">Transmembrane helix</keyword>
<dbReference type="GO" id="GO:0055085">
    <property type="term" value="P:transmembrane transport"/>
    <property type="evidence" value="ECO:0007669"/>
    <property type="project" value="InterPro"/>
</dbReference>
<feature type="transmembrane region" description="Helical" evidence="7">
    <location>
        <begin position="89"/>
        <end position="115"/>
    </location>
</feature>
<comment type="similarity">
    <text evidence="7">Belongs to the binding-protein-dependent transport system permease family.</text>
</comment>
<dbReference type="InterPro" id="IPR000515">
    <property type="entry name" value="MetI-like"/>
</dbReference>
<feature type="domain" description="ABC transmembrane type-1" evidence="8">
    <location>
        <begin position="89"/>
        <end position="274"/>
    </location>
</feature>
<keyword evidence="2 7" id="KW-0813">Transport</keyword>
<evidence type="ECO:0000313" key="9">
    <source>
        <dbReference type="EMBL" id="PSO07925.1"/>
    </source>
</evidence>
<reference evidence="9 10" key="1">
    <citation type="submission" date="2017-04" db="EMBL/GenBank/DDBJ databases">
        <title>Novel microbial lineages endemic to geothermal iron-oxide mats fill important gaps in the evolutionary history of Archaea.</title>
        <authorList>
            <person name="Jay Z.J."/>
            <person name="Beam J.P."/>
            <person name="Dlakic M."/>
            <person name="Rusch D.B."/>
            <person name="Kozubal M.A."/>
            <person name="Inskeep W.P."/>
        </authorList>
    </citation>
    <scope>NUCLEOTIDE SEQUENCE [LARGE SCALE GENOMIC DNA]</scope>
    <source>
        <strain evidence="9">BE_D</strain>
    </source>
</reference>
<gene>
    <name evidence="9" type="ORF">B9Q04_08260</name>
</gene>
<sequence length="287" mass="31054">MDESRAESLKLFLNLARSNPLYVFGLFFTVVYLGYSLVAGIDPAITGFNPLHTNVDLQLLPPSLRYPFGTDDVGRNLFLEVLYGAPIDAGASVAIVLFSFTVGLLSGSIAGYFGGWVDEVIMRVTDIFLAFPGLVLAVAVAAALGPGLLNAIFAIAVVWWPVYTRLARGETLTVKEQQYITAAKAAGVGRARLVVDHVLPNVVVPMVAYATADFGNVIILFSVLGFLGLGAQPPHSDLGRIVYDGLNYIQFAPWYPILPGLTIFVIVLAFAFLGDLVRDFLDPRTRR</sequence>
<protein>
    <recommendedName>
        <fullName evidence="8">ABC transmembrane type-1 domain-containing protein</fullName>
    </recommendedName>
</protein>
<dbReference type="Pfam" id="PF00528">
    <property type="entry name" value="BPD_transp_1"/>
    <property type="match status" value="1"/>
</dbReference>
<keyword evidence="6 7" id="KW-0472">Membrane</keyword>
<dbReference type="CDD" id="cd06261">
    <property type="entry name" value="TM_PBP2"/>
    <property type="match status" value="1"/>
</dbReference>
<dbReference type="PROSITE" id="PS50928">
    <property type="entry name" value="ABC_TM1"/>
    <property type="match status" value="1"/>
</dbReference>
<organism evidence="9 10">
    <name type="scientific">Candidatus Marsarchaeota G2 archaeon BE_D</name>
    <dbReference type="NCBI Taxonomy" id="1978158"/>
    <lineage>
        <taxon>Archaea</taxon>
        <taxon>Candidatus Marsarchaeota</taxon>
        <taxon>Candidatus Marsarchaeota group 2</taxon>
    </lineage>
</organism>
<evidence type="ECO:0000256" key="3">
    <source>
        <dbReference type="ARBA" id="ARBA00022475"/>
    </source>
</evidence>
<evidence type="ECO:0000259" key="8">
    <source>
        <dbReference type="PROSITE" id="PS50928"/>
    </source>
</evidence>
<comment type="caution">
    <text evidence="9">The sequence shown here is derived from an EMBL/GenBank/DDBJ whole genome shotgun (WGS) entry which is preliminary data.</text>
</comment>
<keyword evidence="4 7" id="KW-0812">Transmembrane</keyword>
<dbReference type="EMBL" id="NEXF01000164">
    <property type="protein sequence ID" value="PSO07925.1"/>
    <property type="molecule type" value="Genomic_DNA"/>
</dbReference>
<evidence type="ECO:0000256" key="7">
    <source>
        <dbReference type="RuleBase" id="RU363032"/>
    </source>
</evidence>
<evidence type="ECO:0000256" key="5">
    <source>
        <dbReference type="ARBA" id="ARBA00022989"/>
    </source>
</evidence>
<proteinExistence type="inferred from homology"/>
<dbReference type="GO" id="GO:0005886">
    <property type="term" value="C:plasma membrane"/>
    <property type="evidence" value="ECO:0007669"/>
    <property type="project" value="UniProtKB-SubCell"/>
</dbReference>
<evidence type="ECO:0000256" key="2">
    <source>
        <dbReference type="ARBA" id="ARBA00022448"/>
    </source>
</evidence>
<dbReference type="PANTHER" id="PTHR43386:SF1">
    <property type="entry name" value="D,D-DIPEPTIDE TRANSPORT SYSTEM PERMEASE PROTEIN DDPC-RELATED"/>
    <property type="match status" value="1"/>
</dbReference>
<evidence type="ECO:0000256" key="4">
    <source>
        <dbReference type="ARBA" id="ARBA00022692"/>
    </source>
</evidence>
<feature type="transmembrane region" description="Helical" evidence="7">
    <location>
        <begin position="252"/>
        <end position="273"/>
    </location>
</feature>
<accession>A0A2R6CAI8</accession>
<feature type="transmembrane region" description="Helical" evidence="7">
    <location>
        <begin position="127"/>
        <end position="160"/>
    </location>
</feature>
<dbReference type="Proteomes" id="UP000242015">
    <property type="component" value="Unassembled WGS sequence"/>
</dbReference>
<keyword evidence="3" id="KW-1003">Cell membrane</keyword>
<evidence type="ECO:0000256" key="1">
    <source>
        <dbReference type="ARBA" id="ARBA00004651"/>
    </source>
</evidence>
<feature type="transmembrane region" description="Helical" evidence="7">
    <location>
        <begin position="206"/>
        <end position="231"/>
    </location>
</feature>